<feature type="signal peptide" evidence="1">
    <location>
        <begin position="1"/>
        <end position="21"/>
    </location>
</feature>
<dbReference type="Proteomes" id="UP000283644">
    <property type="component" value="Unassembled WGS sequence"/>
</dbReference>
<gene>
    <name evidence="4" type="ORF">D0Z08_02025</name>
</gene>
<evidence type="ECO:0000259" key="3">
    <source>
        <dbReference type="Pfam" id="PF11887"/>
    </source>
</evidence>
<dbReference type="Pfam" id="PF11887">
    <property type="entry name" value="Mce4_CUP1"/>
    <property type="match status" value="1"/>
</dbReference>
<dbReference type="NCBIfam" id="TIGR00996">
    <property type="entry name" value="Mtu_fam_mce"/>
    <property type="match status" value="1"/>
</dbReference>
<dbReference type="InterPro" id="IPR005693">
    <property type="entry name" value="Mce"/>
</dbReference>
<proteinExistence type="predicted"/>
<dbReference type="PANTHER" id="PTHR33371">
    <property type="entry name" value="INTERMEMBRANE PHOSPHOLIPID TRANSPORT SYSTEM BINDING PROTEIN MLAD-RELATED"/>
    <property type="match status" value="1"/>
</dbReference>
<protein>
    <submittedName>
        <fullName evidence="4">MCE family protein</fullName>
    </submittedName>
</protein>
<dbReference type="AlphaFoldDB" id="A0A417Y7D8"/>
<dbReference type="GO" id="GO:0005576">
    <property type="term" value="C:extracellular region"/>
    <property type="evidence" value="ECO:0007669"/>
    <property type="project" value="TreeGrafter"/>
</dbReference>
<dbReference type="EMBL" id="QXGH01000009">
    <property type="protein sequence ID" value="RHW28658.1"/>
    <property type="molecule type" value="Genomic_DNA"/>
</dbReference>
<name>A0A417Y7D8_9ACTN</name>
<dbReference type="PANTHER" id="PTHR33371:SF4">
    <property type="entry name" value="INTERMEMBRANE PHOSPHOLIPID TRANSPORT SYSTEM BINDING PROTEIN MLAD"/>
    <property type="match status" value="1"/>
</dbReference>
<keyword evidence="1" id="KW-0732">Signal</keyword>
<dbReference type="InterPro" id="IPR024516">
    <property type="entry name" value="Mce_C"/>
</dbReference>
<dbReference type="OrthoDB" id="4516955at2"/>
<comment type="caution">
    <text evidence="4">The sequence shown here is derived from an EMBL/GenBank/DDBJ whole genome shotgun (WGS) entry which is preliminary data.</text>
</comment>
<evidence type="ECO:0000313" key="4">
    <source>
        <dbReference type="EMBL" id="RHW28658.1"/>
    </source>
</evidence>
<reference evidence="4 5" key="1">
    <citation type="submission" date="2018-09" db="EMBL/GenBank/DDBJ databases">
        <title>Genome sequencing of Nocardioides immobilis CCTCC AB 2017083 for comparison to Nocardioides silvaticus.</title>
        <authorList>
            <person name="Li C."/>
            <person name="Wang G."/>
        </authorList>
    </citation>
    <scope>NUCLEOTIDE SEQUENCE [LARGE SCALE GENOMIC DNA]</scope>
    <source>
        <strain evidence="4 5">CCTCC AB 2017083</strain>
    </source>
</reference>
<dbReference type="Pfam" id="PF02470">
    <property type="entry name" value="MlaD"/>
    <property type="match status" value="1"/>
</dbReference>
<feature type="domain" description="Mce/MlaD" evidence="2">
    <location>
        <begin position="30"/>
        <end position="103"/>
    </location>
</feature>
<accession>A0A417Y7D8</accession>
<dbReference type="InterPro" id="IPR003399">
    <property type="entry name" value="Mce/MlaD"/>
</dbReference>
<dbReference type="RefSeq" id="WP_118922116.1">
    <property type="nucleotide sequence ID" value="NZ_QXGH01000009.1"/>
</dbReference>
<organism evidence="4 5">
    <name type="scientific">Nocardioides immobilis</name>
    <dbReference type="NCBI Taxonomy" id="2049295"/>
    <lineage>
        <taxon>Bacteria</taxon>
        <taxon>Bacillati</taxon>
        <taxon>Actinomycetota</taxon>
        <taxon>Actinomycetes</taxon>
        <taxon>Propionibacteriales</taxon>
        <taxon>Nocardioidaceae</taxon>
        <taxon>Nocardioides</taxon>
    </lineage>
</organism>
<feature type="domain" description="Mammalian cell entry C-terminal" evidence="3">
    <location>
        <begin position="109"/>
        <end position="298"/>
    </location>
</feature>
<evidence type="ECO:0000256" key="1">
    <source>
        <dbReference type="SAM" id="SignalP"/>
    </source>
</evidence>
<keyword evidence="5" id="KW-1185">Reference proteome</keyword>
<dbReference type="InterPro" id="IPR052336">
    <property type="entry name" value="MlaD_Phospholipid_Transporter"/>
</dbReference>
<feature type="chain" id="PRO_5038641149" evidence="1">
    <location>
        <begin position="22"/>
        <end position="355"/>
    </location>
</feature>
<evidence type="ECO:0000259" key="2">
    <source>
        <dbReference type="Pfam" id="PF02470"/>
    </source>
</evidence>
<evidence type="ECO:0000313" key="5">
    <source>
        <dbReference type="Proteomes" id="UP000283644"/>
    </source>
</evidence>
<sequence length="355" mass="37246">MRRTFVAGACLLLLGSVGGCAPLGDGGDLEITVVFEEAAGLYVGNDVGVMGVPVGRITKMEPKGDVVEVTLEVTDDNITIPADAAAVVVSRSAATDRYVELTPVYDGGEEMASGATIPLERTRTPVDFDEVLASLSDLAASLTKTPNVTNGLREVLQVTAAAFSGNSDELRGAVNGLANLVDTVHGQRDNIFATMASLDRLARGLVDNEELVRTFVRNLGGAIELLNSERGTIADVLQGVSTTVDRITRFSKENRGTVKASLVDVQTLISNLMESRRDLAETIEVLPLATANVANTAGPDGHVWVRGAPAQLLGLAPLFEQICQLLGPVCNLGTFPDLSELLGNLLGGRQQGANP</sequence>
<dbReference type="PROSITE" id="PS51257">
    <property type="entry name" value="PROKAR_LIPOPROTEIN"/>
    <property type="match status" value="1"/>
</dbReference>